<dbReference type="OrthoDB" id="6153969at2759"/>
<proteinExistence type="inferred from homology"/>
<dbReference type="Gene3D" id="3.30.460.90">
    <property type="match status" value="1"/>
</dbReference>
<evidence type="ECO:0000313" key="3">
    <source>
        <dbReference type="EnsemblMetazoa" id="G1286.1:cds"/>
    </source>
</evidence>
<reference evidence="3" key="1">
    <citation type="submission" date="2022-08" db="UniProtKB">
        <authorList>
            <consortium name="EnsemblMetazoa"/>
        </authorList>
    </citation>
    <scope>IDENTIFICATION</scope>
    <source>
        <strain evidence="3">05x7-T-G4-1.051#20</strain>
    </source>
</reference>
<evidence type="ECO:0000313" key="4">
    <source>
        <dbReference type="Proteomes" id="UP000005408"/>
    </source>
</evidence>
<accession>A0A8W8I7F6</accession>
<protein>
    <recommendedName>
        <fullName evidence="5">Mab-21-like HhH/H2TH-like domain-containing protein</fullName>
    </recommendedName>
</protein>
<dbReference type="PANTHER" id="PTHR10656">
    <property type="entry name" value="CELL FATE DETERMINING PROTEIN MAB21-RELATED"/>
    <property type="match status" value="1"/>
</dbReference>
<evidence type="ECO:0008006" key="5">
    <source>
        <dbReference type="Google" id="ProtNLM"/>
    </source>
</evidence>
<feature type="transmembrane region" description="Helical" evidence="2">
    <location>
        <begin position="28"/>
        <end position="45"/>
    </location>
</feature>
<keyword evidence="2" id="KW-1133">Transmembrane helix</keyword>
<keyword evidence="4" id="KW-1185">Reference proteome</keyword>
<dbReference type="AlphaFoldDB" id="A0A8W8I7F6"/>
<sequence length="523" mass="60966">MDSAMVLTSLKTMVECVHKAINADEHTWLIKVVLVFLILIPLMLISKRWRKPVVNIKDKRIENFEEWRKPVLRFGDEDKRIRDFFRYAHIDIDQEDWAVSCEIVDRILKIVVSEMRKEAIKRFPGLAIGKTLRKQGSSREGLKVCDPLEFDLLLPFFLENVKTNNDAVFDYNGCIIPGLFKMKIMNPDKLPSWWRKCELLYEERGKTYINTSNFHKKVFASLLDQTREGINKVLKKLTENTNDEYAVVRSVISPSLKITIHVHSENGLKSFTNILGFLEDRYVRGEGFPVYKEMDLEIDLVPGILLSIDEFPKNMLNRNSFISCERYGVMKWVNKKNHHIPKQDGDLIWRNSTCGYEKCIFDIAQKNSSQLYVMTACRLLKWALRKVTSSTNNQLGSVLKSYHLKNLCFYCILFLTIPFERKRLSGVTEATGYFIEFIRLSLEAGNLPHFFHGNPCLSDIFPGSVFGEEKTKYNMFAMNSEETLVQARLGFKDFKRTLDGLYLERDQLDYKKIKLFACHLHLQ</sequence>
<dbReference type="EnsemblMetazoa" id="G1286.1">
    <property type="protein sequence ID" value="G1286.1:cds"/>
    <property type="gene ID" value="G1286"/>
</dbReference>
<evidence type="ECO:0000256" key="1">
    <source>
        <dbReference type="ARBA" id="ARBA00008307"/>
    </source>
</evidence>
<dbReference type="PANTHER" id="PTHR10656:SF42">
    <property type="entry name" value="CYCLIC GMP-AMP SYNTHASE-LIKE PROTEIN-RELATED"/>
    <property type="match status" value="1"/>
</dbReference>
<comment type="similarity">
    <text evidence="1">Belongs to the mab-21 family.</text>
</comment>
<keyword evidence="2" id="KW-0812">Transmembrane</keyword>
<dbReference type="Gene3D" id="1.10.1410.40">
    <property type="match status" value="1"/>
</dbReference>
<dbReference type="Proteomes" id="UP000005408">
    <property type="component" value="Unassembled WGS sequence"/>
</dbReference>
<evidence type="ECO:0000256" key="2">
    <source>
        <dbReference type="SAM" id="Phobius"/>
    </source>
</evidence>
<name>A0A8W8I7F6_MAGGI</name>
<organism evidence="3 4">
    <name type="scientific">Magallana gigas</name>
    <name type="common">Pacific oyster</name>
    <name type="synonym">Crassostrea gigas</name>
    <dbReference type="NCBI Taxonomy" id="29159"/>
    <lineage>
        <taxon>Eukaryota</taxon>
        <taxon>Metazoa</taxon>
        <taxon>Spiralia</taxon>
        <taxon>Lophotrochozoa</taxon>
        <taxon>Mollusca</taxon>
        <taxon>Bivalvia</taxon>
        <taxon>Autobranchia</taxon>
        <taxon>Pteriomorphia</taxon>
        <taxon>Ostreida</taxon>
        <taxon>Ostreoidea</taxon>
        <taxon>Ostreidae</taxon>
        <taxon>Magallana</taxon>
    </lineage>
</organism>
<keyword evidence="2" id="KW-0472">Membrane</keyword>